<dbReference type="AlphaFoldDB" id="A0A829WIQ0"/>
<evidence type="ECO:0000313" key="2">
    <source>
        <dbReference type="Proteomes" id="UP000315200"/>
    </source>
</evidence>
<name>A0A829WIQ0_9FIRM</name>
<accession>A0A829WIQ0</accession>
<comment type="caution">
    <text evidence="1">The sequence shown here is derived from an EMBL/GenBank/DDBJ whole genome shotgun (WGS) entry which is preliminary data.</text>
</comment>
<evidence type="ECO:0000313" key="1">
    <source>
        <dbReference type="EMBL" id="GEA37250.1"/>
    </source>
</evidence>
<sequence>MFRERLEVLIRLLHQPLPQGQEGTGSGVITIHVPDHGACQEGRL</sequence>
<dbReference type="Proteomes" id="UP000315200">
    <property type="component" value="Unassembled WGS sequence"/>
</dbReference>
<dbReference type="RefSeq" id="WP_271816840.1">
    <property type="nucleotide sequence ID" value="NZ_AP031445.1"/>
</dbReference>
<reference evidence="1 2" key="1">
    <citation type="submission" date="2019-06" db="EMBL/GenBank/DDBJ databases">
        <title>Draft genome sequence of [Clostridium] clostridioforme NBRC 113352.</title>
        <authorList>
            <person name="Miura T."/>
            <person name="Furukawa M."/>
            <person name="Shimamura M."/>
            <person name="Ohyama Y."/>
            <person name="Yamazoe A."/>
            <person name="Kawasaki H."/>
        </authorList>
    </citation>
    <scope>NUCLEOTIDE SEQUENCE [LARGE SCALE GENOMIC DNA]</scope>
    <source>
        <strain evidence="1 2">NBRC 113352</strain>
    </source>
</reference>
<organism evidence="1 2">
    <name type="scientific">Enterocloster clostridioformis</name>
    <dbReference type="NCBI Taxonomy" id="1531"/>
    <lineage>
        <taxon>Bacteria</taxon>
        <taxon>Bacillati</taxon>
        <taxon>Bacillota</taxon>
        <taxon>Clostridia</taxon>
        <taxon>Lachnospirales</taxon>
        <taxon>Lachnospiraceae</taxon>
        <taxon>Enterocloster</taxon>
    </lineage>
</organism>
<dbReference type="GeneID" id="89538427"/>
<dbReference type="EMBL" id="BJLB01000001">
    <property type="protein sequence ID" value="GEA37250.1"/>
    <property type="molecule type" value="Genomic_DNA"/>
</dbReference>
<protein>
    <submittedName>
        <fullName evidence="1">Uncharacterized protein</fullName>
    </submittedName>
</protein>
<proteinExistence type="predicted"/>
<gene>
    <name evidence="1" type="ORF">Ccl03g_29630</name>
</gene>